<feature type="region of interest" description="Disordered" evidence="4">
    <location>
        <begin position="322"/>
        <end position="344"/>
    </location>
</feature>
<evidence type="ECO:0000256" key="2">
    <source>
        <dbReference type="ARBA" id="ARBA00019066"/>
    </source>
</evidence>
<evidence type="ECO:0000313" key="5">
    <source>
        <dbReference type="EMBL" id="QIK37040.1"/>
    </source>
</evidence>
<evidence type="ECO:0000256" key="3">
    <source>
        <dbReference type="ARBA" id="ARBA00022752"/>
    </source>
</evidence>
<sequence>MTSTSLFDDNWLELQRQYWERWTTFSRKAMGLDEPASPSATWESMLDHWWQTVSPATPDLSRTLMERLLEQGKLFFRLADTLMQRHTVSEGESGLAWWNAMLQDMQKAFAGSLQDRDAPWARLLSFWELPLDNWQRMMSSLSPLPGDLLRNMPYEQLKNSLDRALSAPGLGYTREEQAQYQALVRASMDYQAALQDYVAFYQRLGLKSIERMGSYLQGVMESGQIIDSARALYDNWVSCCEAAYAEEVATPEYARIHGRLVNTQMTLKQRLSVLVDENLGAFNMPTRRELRTLQVRLQETRRENKALERRLHDLEQRLAMLSGETPPAAAVRSPTRRRAKSGAA</sequence>
<proteinExistence type="predicted"/>
<accession>A0A6G7VAV7</accession>
<protein>
    <recommendedName>
        <fullName evidence="2">Poly(3-hydroxyalkanoate) polymerase subunit PhaE</fullName>
    </recommendedName>
</protein>
<name>A0A6G7VAV7_9GAMM</name>
<dbReference type="Pfam" id="PF09712">
    <property type="entry name" value="PHA_synth_III_E"/>
    <property type="match status" value="1"/>
</dbReference>
<dbReference type="GO" id="GO:0042619">
    <property type="term" value="P:poly-hydroxybutyrate biosynthetic process"/>
    <property type="evidence" value="ECO:0007669"/>
    <property type="project" value="UniProtKB-KW"/>
</dbReference>
<reference evidence="6" key="1">
    <citation type="submission" date="2020-01" db="EMBL/GenBank/DDBJ databases">
        <title>Caldichromatium gen. nov., sp. nov., a thermophilic purple sulfur bacterium member of the family Chromatiaceae isolated from Nakabusa hot spring, Japan.</title>
        <authorList>
            <person name="Saini M.K."/>
            <person name="Hanada S."/>
            <person name="Tank M."/>
        </authorList>
    </citation>
    <scope>NUCLEOTIDE SEQUENCE [LARGE SCALE GENOMIC DNA]</scope>
    <source>
        <strain evidence="6">No.7</strain>
    </source>
</reference>
<evidence type="ECO:0000256" key="4">
    <source>
        <dbReference type="SAM" id="MobiDB-lite"/>
    </source>
</evidence>
<dbReference type="AlphaFoldDB" id="A0A6G7VAV7"/>
<evidence type="ECO:0000256" key="1">
    <source>
        <dbReference type="ARBA" id="ARBA00004683"/>
    </source>
</evidence>
<comment type="pathway">
    <text evidence="1">Biopolymer metabolism; poly-(R)-3-hydroxybutanoate biosynthesis.</text>
</comment>
<dbReference type="Proteomes" id="UP000502699">
    <property type="component" value="Chromosome"/>
</dbReference>
<organism evidence="5 6">
    <name type="scientific">Caldichromatium japonicum</name>
    <dbReference type="NCBI Taxonomy" id="2699430"/>
    <lineage>
        <taxon>Bacteria</taxon>
        <taxon>Pseudomonadati</taxon>
        <taxon>Pseudomonadota</taxon>
        <taxon>Gammaproteobacteria</taxon>
        <taxon>Chromatiales</taxon>
        <taxon>Chromatiaceae</taxon>
        <taxon>Caldichromatium</taxon>
    </lineage>
</organism>
<dbReference type="KEGG" id="cjap:GWK36_02400"/>
<evidence type="ECO:0000313" key="6">
    <source>
        <dbReference type="Proteomes" id="UP000502699"/>
    </source>
</evidence>
<dbReference type="EMBL" id="CP048029">
    <property type="protein sequence ID" value="QIK37040.1"/>
    <property type="molecule type" value="Genomic_DNA"/>
</dbReference>
<dbReference type="NCBIfam" id="TIGR01834">
    <property type="entry name" value="PHA_synth_III_E"/>
    <property type="match status" value="1"/>
</dbReference>
<feature type="compositionally biased region" description="Basic residues" evidence="4">
    <location>
        <begin position="334"/>
        <end position="344"/>
    </location>
</feature>
<dbReference type="InterPro" id="IPR010123">
    <property type="entry name" value="PHA_synth_III_E"/>
</dbReference>
<gene>
    <name evidence="5" type="primary">phaE</name>
    <name evidence="5" type="ORF">GWK36_02400</name>
</gene>
<dbReference type="RefSeq" id="WP_166269771.1">
    <property type="nucleotide sequence ID" value="NZ_CP048029.1"/>
</dbReference>
<dbReference type="UniPathway" id="UPA00917"/>
<keyword evidence="3" id="KW-0583">PHB biosynthesis</keyword>
<keyword evidence="6" id="KW-1185">Reference proteome</keyword>